<dbReference type="InterPro" id="IPR036388">
    <property type="entry name" value="WH-like_DNA-bd_sf"/>
</dbReference>
<dbReference type="InterPro" id="IPR043129">
    <property type="entry name" value="ATPase_NBD"/>
</dbReference>
<dbReference type="InterPro" id="IPR036390">
    <property type="entry name" value="WH_DNA-bd_sf"/>
</dbReference>
<dbReference type="AlphaFoldDB" id="A0A542DFM6"/>
<evidence type="ECO:0000259" key="2">
    <source>
        <dbReference type="Pfam" id="PF09339"/>
    </source>
</evidence>
<proteinExistence type="inferred from homology"/>
<dbReference type="Proteomes" id="UP000320876">
    <property type="component" value="Unassembled WGS sequence"/>
</dbReference>
<evidence type="ECO:0000256" key="1">
    <source>
        <dbReference type="ARBA" id="ARBA00006479"/>
    </source>
</evidence>
<evidence type="ECO:0000313" key="3">
    <source>
        <dbReference type="EMBL" id="TQJ01872.1"/>
    </source>
</evidence>
<evidence type="ECO:0000313" key="4">
    <source>
        <dbReference type="Proteomes" id="UP000320876"/>
    </source>
</evidence>
<sequence length="407" mass="41661">MTVASDEAVRVGTPAAMRRINQRAVLDLLRRGGPSTRPQVAKETGLSKPTVGQALLGLVEAGLVRTTGRTSSGPGRSAVVYEADPTAGYVLGIDIGRKRIRVAVADLAGEIVARGEQRNTSRSVRGLVRAVGRLTGSTVAEAGVATADVVVRVLGGPGVADEEARCFRHAANLPAFEQPGVLDELTGAVGPDLIIENDANLAAVGERERGAARDADVFACITVGTGVGMGLVVDGQLFRGASGAAGEIGYLPYGQLSDARAGAPPRGHLEEATGAESVVLAARRAGLAGARSARQVFRLARQGDEPALRAVEAVATRLAFVIASVAAVVDPRLVVLSGGIATNADLLRAPMDRALRAFTPLVPRIVQGELGEDAVLAGAIATGLRAGEGIVFDRRLSEPSTSTASGS</sequence>
<dbReference type="InterPro" id="IPR005471">
    <property type="entry name" value="Tscrpt_reg_IclR_N"/>
</dbReference>
<dbReference type="CDD" id="cd23763">
    <property type="entry name" value="ASKHA_ATPase_ROK"/>
    <property type="match status" value="1"/>
</dbReference>
<gene>
    <name evidence="3" type="ORF">FB471_1588</name>
</gene>
<name>A0A542DFM6_AMYCI</name>
<protein>
    <submittedName>
        <fullName evidence="3">Putative NBD/HSP70 family sugar kinase</fullName>
    </submittedName>
</protein>
<reference evidence="3 4" key="1">
    <citation type="submission" date="2019-06" db="EMBL/GenBank/DDBJ databases">
        <title>Sequencing the genomes of 1000 actinobacteria strains.</title>
        <authorList>
            <person name="Klenk H.-P."/>
        </authorList>
    </citation>
    <scope>NUCLEOTIDE SEQUENCE [LARGE SCALE GENOMIC DNA]</scope>
    <source>
        <strain evidence="3 4">DSM 45679</strain>
    </source>
</reference>
<dbReference type="GO" id="GO:0006355">
    <property type="term" value="P:regulation of DNA-templated transcription"/>
    <property type="evidence" value="ECO:0007669"/>
    <property type="project" value="InterPro"/>
</dbReference>
<keyword evidence="3" id="KW-0418">Kinase</keyword>
<dbReference type="GO" id="GO:0003677">
    <property type="term" value="F:DNA binding"/>
    <property type="evidence" value="ECO:0007669"/>
    <property type="project" value="InterPro"/>
</dbReference>
<dbReference type="Gene3D" id="1.10.10.10">
    <property type="entry name" value="Winged helix-like DNA-binding domain superfamily/Winged helix DNA-binding domain"/>
    <property type="match status" value="1"/>
</dbReference>
<comment type="caution">
    <text evidence="3">The sequence shown here is derived from an EMBL/GenBank/DDBJ whole genome shotgun (WGS) entry which is preliminary data.</text>
</comment>
<dbReference type="InterPro" id="IPR000600">
    <property type="entry name" value="ROK"/>
</dbReference>
<dbReference type="EMBL" id="VFML01000001">
    <property type="protein sequence ID" value="TQJ01872.1"/>
    <property type="molecule type" value="Genomic_DNA"/>
</dbReference>
<dbReference type="PANTHER" id="PTHR18964:SF149">
    <property type="entry name" value="BIFUNCTIONAL UDP-N-ACETYLGLUCOSAMINE 2-EPIMERASE_N-ACETYLMANNOSAMINE KINASE"/>
    <property type="match status" value="1"/>
</dbReference>
<dbReference type="Pfam" id="PF00480">
    <property type="entry name" value="ROK"/>
    <property type="match status" value="1"/>
</dbReference>
<dbReference type="PANTHER" id="PTHR18964">
    <property type="entry name" value="ROK (REPRESSOR, ORF, KINASE) FAMILY"/>
    <property type="match status" value="1"/>
</dbReference>
<dbReference type="SUPFAM" id="SSF53067">
    <property type="entry name" value="Actin-like ATPase domain"/>
    <property type="match status" value="1"/>
</dbReference>
<dbReference type="Pfam" id="PF09339">
    <property type="entry name" value="HTH_IclR"/>
    <property type="match status" value="1"/>
</dbReference>
<dbReference type="Gene3D" id="3.30.420.40">
    <property type="match status" value="2"/>
</dbReference>
<organism evidence="3 4">
    <name type="scientific">Amycolatopsis cihanbeyliensis</name>
    <dbReference type="NCBI Taxonomy" id="1128664"/>
    <lineage>
        <taxon>Bacteria</taxon>
        <taxon>Bacillati</taxon>
        <taxon>Actinomycetota</taxon>
        <taxon>Actinomycetes</taxon>
        <taxon>Pseudonocardiales</taxon>
        <taxon>Pseudonocardiaceae</taxon>
        <taxon>Amycolatopsis</taxon>
    </lineage>
</organism>
<accession>A0A542DFM6</accession>
<keyword evidence="4" id="KW-1185">Reference proteome</keyword>
<comment type="similarity">
    <text evidence="1">Belongs to the ROK (NagC/XylR) family.</text>
</comment>
<keyword evidence="3" id="KW-0808">Transferase</keyword>
<dbReference type="SUPFAM" id="SSF46785">
    <property type="entry name" value="Winged helix' DNA-binding domain"/>
    <property type="match status" value="1"/>
</dbReference>
<feature type="domain" description="HTH iclR-type" evidence="2">
    <location>
        <begin position="24"/>
        <end position="66"/>
    </location>
</feature>
<dbReference type="GO" id="GO:0016301">
    <property type="term" value="F:kinase activity"/>
    <property type="evidence" value="ECO:0007669"/>
    <property type="project" value="UniProtKB-KW"/>
</dbReference>